<dbReference type="InterPro" id="IPR055348">
    <property type="entry name" value="DctQ"/>
</dbReference>
<evidence type="ECO:0000256" key="2">
    <source>
        <dbReference type="ARBA" id="ARBA00022448"/>
    </source>
</evidence>
<keyword evidence="4 7" id="KW-0812">Transmembrane</keyword>
<proteinExistence type="inferred from homology"/>
<dbReference type="Proteomes" id="UP000314011">
    <property type="component" value="Unassembled WGS sequence"/>
</dbReference>
<evidence type="ECO:0000313" key="9">
    <source>
        <dbReference type="EMBL" id="TNY32471.1"/>
    </source>
</evidence>
<keyword evidence="6 7" id="KW-0472">Membrane</keyword>
<accession>A0A5C5GEU9</accession>
<feature type="transmembrane region" description="Helical" evidence="7">
    <location>
        <begin position="62"/>
        <end position="81"/>
    </location>
</feature>
<evidence type="ECO:0000256" key="3">
    <source>
        <dbReference type="ARBA" id="ARBA00022475"/>
    </source>
</evidence>
<comment type="caution">
    <text evidence="9">The sequence shown here is derived from an EMBL/GenBank/DDBJ whole genome shotgun (WGS) entry which is preliminary data.</text>
</comment>
<comment type="subcellular location">
    <subcellularLocation>
        <location evidence="7">Cell inner membrane</location>
        <topology evidence="7">Multi-pass membrane protein</topology>
    </subcellularLocation>
    <subcellularLocation>
        <location evidence="1">Cell membrane</location>
        <topology evidence="1">Multi-pass membrane protein</topology>
    </subcellularLocation>
</comment>
<comment type="similarity">
    <text evidence="7">Belongs to the TRAP transporter small permease family.</text>
</comment>
<feature type="transmembrane region" description="Helical" evidence="7">
    <location>
        <begin position="301"/>
        <end position="323"/>
    </location>
</feature>
<keyword evidence="5 7" id="KW-1133">Transmembrane helix</keyword>
<evidence type="ECO:0000256" key="7">
    <source>
        <dbReference type="RuleBase" id="RU369079"/>
    </source>
</evidence>
<dbReference type="AlphaFoldDB" id="A0A5C5GEU9"/>
<dbReference type="OrthoDB" id="9794346at2"/>
<comment type="caution">
    <text evidence="7">Lacks conserved residue(s) required for the propagation of feature annotation.</text>
</comment>
<evidence type="ECO:0000256" key="5">
    <source>
        <dbReference type="ARBA" id="ARBA00022989"/>
    </source>
</evidence>
<organism evidence="9 10">
    <name type="scientific">Pelagovum pacificum</name>
    <dbReference type="NCBI Taxonomy" id="2588711"/>
    <lineage>
        <taxon>Bacteria</taxon>
        <taxon>Pseudomonadati</taxon>
        <taxon>Pseudomonadota</taxon>
        <taxon>Alphaproteobacteria</taxon>
        <taxon>Rhodobacterales</taxon>
        <taxon>Paracoccaceae</taxon>
        <taxon>Pelagovum</taxon>
    </lineage>
</organism>
<keyword evidence="7" id="KW-0997">Cell inner membrane</keyword>
<keyword evidence="10" id="KW-1185">Reference proteome</keyword>
<gene>
    <name evidence="9" type="ORF">FHY64_04050</name>
</gene>
<evidence type="ECO:0000259" key="8">
    <source>
        <dbReference type="Pfam" id="PF04290"/>
    </source>
</evidence>
<protein>
    <recommendedName>
        <fullName evidence="7">TRAP transporter small permease protein</fullName>
    </recommendedName>
</protein>
<evidence type="ECO:0000313" key="10">
    <source>
        <dbReference type="Proteomes" id="UP000314011"/>
    </source>
</evidence>
<dbReference type="Pfam" id="PF04290">
    <property type="entry name" value="DctQ"/>
    <property type="match status" value="1"/>
</dbReference>
<feature type="transmembrane region" description="Helical" evidence="7">
    <location>
        <begin position="233"/>
        <end position="258"/>
    </location>
</feature>
<evidence type="ECO:0000256" key="1">
    <source>
        <dbReference type="ARBA" id="ARBA00004651"/>
    </source>
</evidence>
<comment type="subunit">
    <text evidence="7">The complex comprises the extracytoplasmic solute receptor protein and the two transmembrane proteins.</text>
</comment>
<comment type="function">
    <text evidence="7">Part of the tripartite ATP-independent periplasmic (TRAP) transport system.</text>
</comment>
<name>A0A5C5GEU9_9RHOB</name>
<feature type="domain" description="Tripartite ATP-independent periplasmic transporters DctQ component" evidence="8">
    <location>
        <begin position="185"/>
        <end position="254"/>
    </location>
</feature>
<dbReference type="GO" id="GO:0005886">
    <property type="term" value="C:plasma membrane"/>
    <property type="evidence" value="ECO:0007669"/>
    <property type="project" value="UniProtKB-SubCell"/>
</dbReference>
<feature type="transmembrane region" description="Helical" evidence="7">
    <location>
        <begin position="101"/>
        <end position="128"/>
    </location>
</feature>
<feature type="transmembrane region" description="Helical" evidence="7">
    <location>
        <begin position="195"/>
        <end position="212"/>
    </location>
</feature>
<feature type="transmembrane region" description="Helical" evidence="7">
    <location>
        <begin position="149"/>
        <end position="171"/>
    </location>
</feature>
<evidence type="ECO:0000256" key="4">
    <source>
        <dbReference type="ARBA" id="ARBA00022692"/>
    </source>
</evidence>
<evidence type="ECO:0000256" key="6">
    <source>
        <dbReference type="ARBA" id="ARBA00023136"/>
    </source>
</evidence>
<reference evidence="9 10" key="1">
    <citation type="submission" date="2019-06" db="EMBL/GenBank/DDBJ databases">
        <title>Genome of new Rhodobacteraceae sp. SM1903.</title>
        <authorList>
            <person name="Ren X."/>
        </authorList>
    </citation>
    <scope>NUCLEOTIDE SEQUENCE [LARGE SCALE GENOMIC DNA]</scope>
    <source>
        <strain evidence="9 10">SM1903</strain>
    </source>
</reference>
<dbReference type="EMBL" id="VFFF01000001">
    <property type="protein sequence ID" value="TNY32471.1"/>
    <property type="molecule type" value="Genomic_DNA"/>
</dbReference>
<dbReference type="GO" id="GO:0022857">
    <property type="term" value="F:transmembrane transporter activity"/>
    <property type="evidence" value="ECO:0007669"/>
    <property type="project" value="UniProtKB-UniRule"/>
</dbReference>
<keyword evidence="3" id="KW-1003">Cell membrane</keyword>
<keyword evidence="2 7" id="KW-0813">Transport</keyword>
<sequence>MEDEVVAESGGFWSTYENGFTRWVERLQGNAPEGAEPLPPAGNFFAGLWDAILWVVGNMFEAVYNILFAITHPGLWLAWVPHIQLSGSMPDLTIGESLMRFIYYGGSVELFFALFLIVLCLTVAGMIYKPLMWGCVRVLETFANGVGRFMAWAGLLMVLQQILIVFMQRVFAVSEISLGFGATFAKDVSWWSEELKLWNALIVCLCVSYTFVQGGHVRVDLIYSAVSEKTKRMIDMVGSIIFILPAAILTWLFAWFFLWRHLVTPNPSASESLDRLLNKARAVRWNVETIGFSPNGFDAYFLFKLLLCGFAGMIMLQAVAFFYRSYLEWSEGEASYGKYLDRDTLGEGEEAYEGTH</sequence>